<comment type="caution">
    <text evidence="2">The sequence shown here is derived from an EMBL/GenBank/DDBJ whole genome shotgun (WGS) entry which is preliminary data.</text>
</comment>
<reference evidence="2" key="1">
    <citation type="journal article" date="2020" name="bioRxiv">
        <title>Chromosome-level reference genome of the European wasp spider Argiope bruennichi: a resource for studies on range expansion and evolutionary adaptation.</title>
        <authorList>
            <person name="Sheffer M.M."/>
            <person name="Hoppe A."/>
            <person name="Krehenwinkel H."/>
            <person name="Uhl G."/>
            <person name="Kuss A.W."/>
            <person name="Jensen L."/>
            <person name="Jensen C."/>
            <person name="Gillespie R.G."/>
            <person name="Hoff K.J."/>
            <person name="Prost S."/>
        </authorList>
    </citation>
    <scope>NUCLEOTIDE SEQUENCE</scope>
</reference>
<dbReference type="AlphaFoldDB" id="A0A8T0EIJ9"/>
<protein>
    <submittedName>
        <fullName evidence="2">Uncharacterized protein</fullName>
    </submittedName>
</protein>
<evidence type="ECO:0000313" key="2">
    <source>
        <dbReference type="EMBL" id="KAF8771198.1"/>
    </source>
</evidence>
<keyword evidence="3" id="KW-1185">Reference proteome</keyword>
<accession>A0A8T0EIJ9</accession>
<sequence length="152" mass="16945">MRPRNGQTGHEGGEAFMAAEDNSDSIETSGPWKRLHLLKVGKSATKRENWPARPSCPQRTYFGSLPLLGHSPYLPPTACLHRVKTSVAEDIDLFHLCAVPSNLPNGISGSGEERVGFRKLTLVRNLEKLLQLQNELPGYESARFLSYFHMNT</sequence>
<gene>
    <name evidence="2" type="ORF">HNY73_018648</name>
</gene>
<feature type="region of interest" description="Disordered" evidence="1">
    <location>
        <begin position="1"/>
        <end position="27"/>
    </location>
</feature>
<organism evidence="2 3">
    <name type="scientific">Argiope bruennichi</name>
    <name type="common">Wasp spider</name>
    <name type="synonym">Aranea bruennichi</name>
    <dbReference type="NCBI Taxonomy" id="94029"/>
    <lineage>
        <taxon>Eukaryota</taxon>
        <taxon>Metazoa</taxon>
        <taxon>Ecdysozoa</taxon>
        <taxon>Arthropoda</taxon>
        <taxon>Chelicerata</taxon>
        <taxon>Arachnida</taxon>
        <taxon>Araneae</taxon>
        <taxon>Araneomorphae</taxon>
        <taxon>Entelegynae</taxon>
        <taxon>Araneoidea</taxon>
        <taxon>Araneidae</taxon>
        <taxon>Argiope</taxon>
    </lineage>
</organism>
<name>A0A8T0EIJ9_ARGBR</name>
<evidence type="ECO:0000256" key="1">
    <source>
        <dbReference type="SAM" id="MobiDB-lite"/>
    </source>
</evidence>
<evidence type="ECO:0000313" key="3">
    <source>
        <dbReference type="Proteomes" id="UP000807504"/>
    </source>
</evidence>
<dbReference type="EMBL" id="JABXBU010002228">
    <property type="protein sequence ID" value="KAF8771198.1"/>
    <property type="molecule type" value="Genomic_DNA"/>
</dbReference>
<dbReference type="Proteomes" id="UP000807504">
    <property type="component" value="Unassembled WGS sequence"/>
</dbReference>
<reference evidence="2" key="2">
    <citation type="submission" date="2020-06" db="EMBL/GenBank/DDBJ databases">
        <authorList>
            <person name="Sheffer M."/>
        </authorList>
    </citation>
    <scope>NUCLEOTIDE SEQUENCE</scope>
</reference>
<proteinExistence type="predicted"/>